<dbReference type="AlphaFoldDB" id="A0A0C3PG86"/>
<dbReference type="Proteomes" id="UP000054217">
    <property type="component" value="Unassembled WGS sequence"/>
</dbReference>
<sequence length="69" mass="7865">MITARGWGSGSFEYASHLQSNWTVSPSDGLEAHFERRWVGGRKRVLPSSRQILLPKLQLNWRSQSPNAK</sequence>
<accession>A0A0C3PG86</accession>
<evidence type="ECO:0000313" key="2">
    <source>
        <dbReference type="Proteomes" id="UP000054217"/>
    </source>
</evidence>
<gene>
    <name evidence="1" type="ORF">M404DRAFT_998094</name>
</gene>
<name>A0A0C3PG86_PISTI</name>
<protein>
    <submittedName>
        <fullName evidence="1">Uncharacterized protein</fullName>
    </submittedName>
</protein>
<reference evidence="1 2" key="1">
    <citation type="submission" date="2014-04" db="EMBL/GenBank/DDBJ databases">
        <authorList>
            <consortium name="DOE Joint Genome Institute"/>
            <person name="Kuo A."/>
            <person name="Kohler A."/>
            <person name="Costa M.D."/>
            <person name="Nagy L.G."/>
            <person name="Floudas D."/>
            <person name="Copeland A."/>
            <person name="Barry K.W."/>
            <person name="Cichocki N."/>
            <person name="Veneault-Fourrey C."/>
            <person name="LaButti K."/>
            <person name="Lindquist E.A."/>
            <person name="Lipzen A."/>
            <person name="Lundell T."/>
            <person name="Morin E."/>
            <person name="Murat C."/>
            <person name="Sun H."/>
            <person name="Tunlid A."/>
            <person name="Henrissat B."/>
            <person name="Grigoriev I.V."/>
            <person name="Hibbett D.S."/>
            <person name="Martin F."/>
            <person name="Nordberg H.P."/>
            <person name="Cantor M.N."/>
            <person name="Hua S.X."/>
        </authorList>
    </citation>
    <scope>NUCLEOTIDE SEQUENCE [LARGE SCALE GENOMIC DNA]</scope>
    <source>
        <strain evidence="1 2">Marx 270</strain>
    </source>
</reference>
<organism evidence="1 2">
    <name type="scientific">Pisolithus tinctorius Marx 270</name>
    <dbReference type="NCBI Taxonomy" id="870435"/>
    <lineage>
        <taxon>Eukaryota</taxon>
        <taxon>Fungi</taxon>
        <taxon>Dikarya</taxon>
        <taxon>Basidiomycota</taxon>
        <taxon>Agaricomycotina</taxon>
        <taxon>Agaricomycetes</taxon>
        <taxon>Agaricomycetidae</taxon>
        <taxon>Boletales</taxon>
        <taxon>Sclerodermatineae</taxon>
        <taxon>Pisolithaceae</taxon>
        <taxon>Pisolithus</taxon>
    </lineage>
</organism>
<reference evidence="2" key="2">
    <citation type="submission" date="2015-01" db="EMBL/GenBank/DDBJ databases">
        <title>Evolutionary Origins and Diversification of the Mycorrhizal Mutualists.</title>
        <authorList>
            <consortium name="DOE Joint Genome Institute"/>
            <consortium name="Mycorrhizal Genomics Consortium"/>
            <person name="Kohler A."/>
            <person name="Kuo A."/>
            <person name="Nagy L.G."/>
            <person name="Floudas D."/>
            <person name="Copeland A."/>
            <person name="Barry K.W."/>
            <person name="Cichocki N."/>
            <person name="Veneault-Fourrey C."/>
            <person name="LaButti K."/>
            <person name="Lindquist E.A."/>
            <person name="Lipzen A."/>
            <person name="Lundell T."/>
            <person name="Morin E."/>
            <person name="Murat C."/>
            <person name="Riley R."/>
            <person name="Ohm R."/>
            <person name="Sun H."/>
            <person name="Tunlid A."/>
            <person name="Henrissat B."/>
            <person name="Grigoriev I.V."/>
            <person name="Hibbett D.S."/>
            <person name="Martin F."/>
        </authorList>
    </citation>
    <scope>NUCLEOTIDE SEQUENCE [LARGE SCALE GENOMIC DNA]</scope>
    <source>
        <strain evidence="2">Marx 270</strain>
    </source>
</reference>
<keyword evidence="2" id="KW-1185">Reference proteome</keyword>
<dbReference type="HOGENOM" id="CLU_2776949_0_0_1"/>
<dbReference type="EMBL" id="KN831960">
    <property type="protein sequence ID" value="KIO07331.1"/>
    <property type="molecule type" value="Genomic_DNA"/>
</dbReference>
<evidence type="ECO:0000313" key="1">
    <source>
        <dbReference type="EMBL" id="KIO07331.1"/>
    </source>
</evidence>
<proteinExistence type="predicted"/>
<dbReference type="InParanoid" id="A0A0C3PG86"/>